<dbReference type="EMBL" id="JAYGJQ010000002">
    <property type="protein sequence ID" value="MEA9357997.1"/>
    <property type="molecule type" value="Genomic_DNA"/>
</dbReference>
<dbReference type="PANTHER" id="PTHR11815:SF10">
    <property type="entry name" value="SUCCINATE--COA LIGASE [GDP-FORMING] SUBUNIT BETA, MITOCHONDRIAL"/>
    <property type="match status" value="1"/>
</dbReference>
<comment type="pathway">
    <text evidence="5">Carbohydrate metabolism; tricarboxylic acid cycle; succinate from succinyl-CoA (ligase route): step 1/1.</text>
</comment>
<comment type="similarity">
    <text evidence="5">Belongs to the succinate/malate CoA ligase beta subunit family.</text>
</comment>
<dbReference type="NCBIfam" id="NF001913">
    <property type="entry name" value="PRK00696.1"/>
    <property type="match status" value="1"/>
</dbReference>
<feature type="binding site" evidence="5">
    <location>
        <position position="99"/>
    </location>
    <ligand>
        <name>ATP</name>
        <dbReference type="ChEBI" id="CHEBI:30616"/>
    </ligand>
</feature>
<comment type="catalytic activity">
    <reaction evidence="5">
        <text>GTP + succinate + CoA = succinyl-CoA + GDP + phosphate</text>
        <dbReference type="Rhea" id="RHEA:22120"/>
        <dbReference type="ChEBI" id="CHEBI:30031"/>
        <dbReference type="ChEBI" id="CHEBI:37565"/>
        <dbReference type="ChEBI" id="CHEBI:43474"/>
        <dbReference type="ChEBI" id="CHEBI:57287"/>
        <dbReference type="ChEBI" id="CHEBI:57292"/>
        <dbReference type="ChEBI" id="CHEBI:58189"/>
    </reaction>
</comment>
<name>A0ABU5VY68_9BACT</name>
<comment type="caution">
    <text evidence="8">The sequence shown here is derived from an EMBL/GenBank/DDBJ whole genome shotgun (WGS) entry which is preliminary data.</text>
</comment>
<evidence type="ECO:0000313" key="8">
    <source>
        <dbReference type="EMBL" id="MEA9357997.1"/>
    </source>
</evidence>
<dbReference type="PIRSF" id="PIRSF001554">
    <property type="entry name" value="SucCS_beta"/>
    <property type="match status" value="1"/>
</dbReference>
<dbReference type="SUPFAM" id="SSF52210">
    <property type="entry name" value="Succinyl-CoA synthetase domains"/>
    <property type="match status" value="1"/>
</dbReference>
<dbReference type="EC" id="6.2.1.5" evidence="5"/>
<evidence type="ECO:0000256" key="6">
    <source>
        <dbReference type="PROSITE-ProRule" id="PRU00409"/>
    </source>
</evidence>
<dbReference type="PROSITE" id="PS01217">
    <property type="entry name" value="SUCCINYL_COA_LIG_3"/>
    <property type="match status" value="1"/>
</dbReference>
<dbReference type="PROSITE" id="PS50975">
    <property type="entry name" value="ATP_GRASP"/>
    <property type="match status" value="1"/>
</dbReference>
<dbReference type="Gene3D" id="3.40.50.261">
    <property type="entry name" value="Succinyl-CoA synthetase domains"/>
    <property type="match status" value="1"/>
</dbReference>
<keyword evidence="4 5" id="KW-0460">Magnesium</keyword>
<evidence type="ECO:0000256" key="3">
    <source>
        <dbReference type="ARBA" id="ARBA00022741"/>
    </source>
</evidence>
<feature type="binding site" evidence="5">
    <location>
        <begin position="321"/>
        <end position="323"/>
    </location>
    <ligand>
        <name>substrate</name>
        <note>ligand shared with subunit alpha</note>
    </ligand>
</feature>
<feature type="binding site" evidence="5">
    <location>
        <begin position="53"/>
        <end position="55"/>
    </location>
    <ligand>
        <name>ATP</name>
        <dbReference type="ChEBI" id="CHEBI:30616"/>
    </ligand>
</feature>
<evidence type="ECO:0000256" key="4">
    <source>
        <dbReference type="ARBA" id="ARBA00022842"/>
    </source>
</evidence>
<gene>
    <name evidence="5 8" type="primary">sucC</name>
    <name evidence="8" type="ORF">SHI21_17325</name>
</gene>
<dbReference type="Pfam" id="PF08442">
    <property type="entry name" value="ATP-grasp_2"/>
    <property type="match status" value="1"/>
</dbReference>
<dbReference type="Gene3D" id="3.30.1490.20">
    <property type="entry name" value="ATP-grasp fold, A domain"/>
    <property type="match status" value="1"/>
</dbReference>
<keyword evidence="3 5" id="KW-0547">Nucleotide-binding</keyword>
<evidence type="ECO:0000256" key="2">
    <source>
        <dbReference type="ARBA" id="ARBA00022723"/>
    </source>
</evidence>
<keyword evidence="2 5" id="KW-0479">Metal-binding</keyword>
<proteinExistence type="inferred from homology"/>
<evidence type="ECO:0000256" key="1">
    <source>
        <dbReference type="ARBA" id="ARBA00022598"/>
    </source>
</evidence>
<keyword evidence="5 6" id="KW-0067">ATP-binding</keyword>
<dbReference type="InterPro" id="IPR013815">
    <property type="entry name" value="ATP_grasp_subdomain_1"/>
</dbReference>
<feature type="domain" description="ATP-grasp" evidence="7">
    <location>
        <begin position="9"/>
        <end position="227"/>
    </location>
</feature>
<dbReference type="HAMAP" id="MF_00558">
    <property type="entry name" value="Succ_CoA_beta"/>
    <property type="match status" value="1"/>
</dbReference>
<comment type="cofactor">
    <cofactor evidence="5">
        <name>Mg(2+)</name>
        <dbReference type="ChEBI" id="CHEBI:18420"/>
    </cofactor>
    <text evidence="5">Binds 1 Mg(2+) ion per subunit.</text>
</comment>
<dbReference type="InterPro" id="IPR005809">
    <property type="entry name" value="Succ_CoA_ligase-like_bsu"/>
</dbReference>
<keyword evidence="5" id="KW-0816">Tricarboxylic acid cycle</keyword>
<dbReference type="InterPro" id="IPR005811">
    <property type="entry name" value="SUCC_ACL_C"/>
</dbReference>
<comment type="catalytic activity">
    <reaction evidence="5">
        <text>succinate + ATP + CoA = succinyl-CoA + ADP + phosphate</text>
        <dbReference type="Rhea" id="RHEA:17661"/>
        <dbReference type="ChEBI" id="CHEBI:30031"/>
        <dbReference type="ChEBI" id="CHEBI:30616"/>
        <dbReference type="ChEBI" id="CHEBI:43474"/>
        <dbReference type="ChEBI" id="CHEBI:57287"/>
        <dbReference type="ChEBI" id="CHEBI:57292"/>
        <dbReference type="ChEBI" id="CHEBI:456216"/>
        <dbReference type="EC" id="6.2.1.5"/>
    </reaction>
</comment>
<comment type="function">
    <text evidence="5">Succinyl-CoA synthetase functions in the citric acid cycle (TCA), coupling the hydrolysis of succinyl-CoA to the synthesis of either ATP or GTP and thus represents the only step of substrate-level phosphorylation in the TCA. The beta subunit provides nucleotide specificity of the enzyme and binds the substrate succinate, while the binding sites for coenzyme A and phosphate are found in the alpha subunit.</text>
</comment>
<dbReference type="Proteomes" id="UP001302274">
    <property type="component" value="Unassembled WGS sequence"/>
</dbReference>
<dbReference type="InterPro" id="IPR016102">
    <property type="entry name" value="Succinyl-CoA_synth-like"/>
</dbReference>
<dbReference type="RefSeq" id="WP_323578214.1">
    <property type="nucleotide sequence ID" value="NZ_JAYGJQ010000002.1"/>
</dbReference>
<dbReference type="InterPro" id="IPR017866">
    <property type="entry name" value="Succ-CoA_synthase_bsu_CS"/>
</dbReference>
<keyword evidence="9" id="KW-1185">Reference proteome</keyword>
<dbReference type="InterPro" id="IPR013650">
    <property type="entry name" value="ATP-grasp_succ-CoA_synth-type"/>
</dbReference>
<dbReference type="InterPro" id="IPR011761">
    <property type="entry name" value="ATP-grasp"/>
</dbReference>
<accession>A0ABU5VY68</accession>
<dbReference type="GO" id="GO:0004775">
    <property type="term" value="F:succinate-CoA ligase (ADP-forming) activity"/>
    <property type="evidence" value="ECO:0007669"/>
    <property type="project" value="UniProtKB-EC"/>
</dbReference>
<dbReference type="Pfam" id="PF00549">
    <property type="entry name" value="Ligase_CoA"/>
    <property type="match status" value="1"/>
</dbReference>
<feature type="binding site" evidence="5">
    <location>
        <position position="102"/>
    </location>
    <ligand>
        <name>ATP</name>
        <dbReference type="ChEBI" id="CHEBI:30616"/>
    </ligand>
</feature>
<dbReference type="Gene3D" id="3.30.470.20">
    <property type="entry name" value="ATP-grasp fold, B domain"/>
    <property type="match status" value="1"/>
</dbReference>
<evidence type="ECO:0000313" key="9">
    <source>
        <dbReference type="Proteomes" id="UP001302274"/>
    </source>
</evidence>
<sequence length="388" mass="41124">MNVHEYQAKDLMRKFGIKVLKGEVAKTVEEAVKGAEKLGGKIWVVKAQIHAGGRGKAGGVKLAKSLDEVKKYATDILHSTLVTHQTGPEGKKVNTLLIEEGCNIAKEFYLGIVLDRNTSKVTFMASKEGGVEIEEVVHNNPDAIVKVAVEPGAGYQPYIGRILSNALGLDAAQAKEADAFYKGLYKLYVETDCSIAEINPLVLTADNQMIALDAKLNFDENAMFRHPDVAAYRDLTEESAKEVEASKYGLSYIELDGNIGCLVNGAGLAMATLDIVQLNGGNAANFLDVGGGATKEAVEQAFRIILSDENVKAILVNIFGGIMKCDIIAEGVVAAAKAVSLNVPLVVRLEGTNVELGRKILNESGLAITAAKDLGDAAVKVVAAAKGA</sequence>
<feature type="binding site" evidence="5">
    <location>
        <position position="46"/>
    </location>
    <ligand>
        <name>ATP</name>
        <dbReference type="ChEBI" id="CHEBI:30616"/>
    </ligand>
</feature>
<evidence type="ECO:0000256" key="5">
    <source>
        <dbReference type="HAMAP-Rule" id="MF_00558"/>
    </source>
</evidence>
<feature type="binding site" evidence="5">
    <location>
        <position position="107"/>
    </location>
    <ligand>
        <name>ATP</name>
        <dbReference type="ChEBI" id="CHEBI:30616"/>
    </ligand>
</feature>
<reference evidence="8 9" key="1">
    <citation type="submission" date="2023-11" db="EMBL/GenBank/DDBJ databases">
        <title>A Novel Polar Bacteriovorax (B. antarcticus) Isolated from the Biocrust in Antarctica.</title>
        <authorList>
            <person name="Mun W."/>
            <person name="Choi S.Y."/>
            <person name="Mitchell R.J."/>
        </authorList>
    </citation>
    <scope>NUCLEOTIDE SEQUENCE [LARGE SCALE GENOMIC DNA]</scope>
    <source>
        <strain evidence="8 9">PP10</strain>
    </source>
</reference>
<dbReference type="SUPFAM" id="SSF56059">
    <property type="entry name" value="Glutathione synthetase ATP-binding domain-like"/>
    <property type="match status" value="1"/>
</dbReference>
<protein>
    <recommendedName>
        <fullName evidence="5">Succinate--CoA ligase [ADP-forming] subunit beta</fullName>
        <ecNumber evidence="5">6.2.1.5</ecNumber>
    </recommendedName>
    <alternativeName>
        <fullName evidence="5">Succinyl-CoA synthetase subunit beta</fullName>
        <shortName evidence="5">SCS-beta</shortName>
    </alternativeName>
</protein>
<comment type="subunit">
    <text evidence="5">Heterotetramer of two alpha and two beta subunits.</text>
</comment>
<evidence type="ECO:0000259" key="7">
    <source>
        <dbReference type="PROSITE" id="PS50975"/>
    </source>
</evidence>
<feature type="binding site" evidence="5">
    <location>
        <position position="213"/>
    </location>
    <ligand>
        <name>Mg(2+)</name>
        <dbReference type="ChEBI" id="CHEBI:18420"/>
    </ligand>
</feature>
<feature type="binding site" evidence="5">
    <location>
        <position position="264"/>
    </location>
    <ligand>
        <name>substrate</name>
        <note>ligand shared with subunit alpha</note>
    </ligand>
</feature>
<organism evidence="8 9">
    <name type="scientific">Bacteriovorax antarcticus</name>
    <dbReference type="NCBI Taxonomy" id="3088717"/>
    <lineage>
        <taxon>Bacteria</taxon>
        <taxon>Pseudomonadati</taxon>
        <taxon>Bdellovibrionota</taxon>
        <taxon>Bacteriovoracia</taxon>
        <taxon>Bacteriovoracales</taxon>
        <taxon>Bacteriovoracaceae</taxon>
        <taxon>Bacteriovorax</taxon>
    </lineage>
</organism>
<keyword evidence="1 5" id="KW-0436">Ligase</keyword>
<feature type="binding site" evidence="5">
    <location>
        <position position="199"/>
    </location>
    <ligand>
        <name>Mg(2+)</name>
        <dbReference type="ChEBI" id="CHEBI:18420"/>
    </ligand>
</feature>
<dbReference type="PANTHER" id="PTHR11815">
    <property type="entry name" value="SUCCINYL-COA SYNTHETASE BETA CHAIN"/>
    <property type="match status" value="1"/>
</dbReference>
<dbReference type="NCBIfam" id="TIGR01016">
    <property type="entry name" value="sucCoAbeta"/>
    <property type="match status" value="1"/>
</dbReference>